<dbReference type="SUPFAM" id="SSF58104">
    <property type="entry name" value="Methyl-accepting chemotaxis protein (MCP) signaling domain"/>
    <property type="match status" value="1"/>
</dbReference>
<dbReference type="PRINTS" id="PR00260">
    <property type="entry name" value="CHEMTRNSDUCR"/>
</dbReference>
<evidence type="ECO:0000259" key="5">
    <source>
        <dbReference type="PROSITE" id="PS50111"/>
    </source>
</evidence>
<keyword evidence="4" id="KW-0812">Transmembrane</keyword>
<dbReference type="InterPro" id="IPR004089">
    <property type="entry name" value="MCPsignal_dom"/>
</dbReference>
<keyword evidence="4" id="KW-0472">Membrane</keyword>
<comment type="caution">
    <text evidence="6">The sequence shown here is derived from an EMBL/GenBank/DDBJ whole genome shotgun (WGS) entry which is preliminary data.</text>
</comment>
<comment type="similarity">
    <text evidence="2">Belongs to the methyl-accepting chemotaxis (MCP) protein family.</text>
</comment>
<sequence>MALFSAIRSCPKEIRNMLRSLRPDVRERRSSATSWKRDVTLFALMLITLVIAIAGSSGGLLWLHLRESSAAEIEWTVKLRSASDARQATVEVDRLLMKTIALKEAGAVRAAAVASIAAATKVEEAINALVAVMPDDAAPREMATAVDEAKAPRMRVIALARRNNADGAIEALAAIDPTLRRIDEMSSALLTRLYQQREEAASAQQRRFTQLLYALGGAAAGGTALGLLFYAVLMRRLKRVDQIEHLLVEVQQGSRQLADDGGKLEELNLELRQATDALGASVGRFRESFGAMEGESGQAVNQIGVIAKSCDASASTSREQASHAAAMARHISTTAQEMSTLRMVTLDLSGSQRQIADFTDRIARIAATTRLLSMNAAVEAARAGDAGRGFNVVAQSIRQLSDDTQAAASEIRRTNEHIAAQLALTIQAVERTGTHMRVCTDEASVLQESAGHNCRLVTGVAEQLSMFHDVLDRQARRVRDLEGDVAVLDRSFEVGSRQAQRLDETAGSLNQVSSAMQSRLTSMA</sequence>
<dbReference type="SMART" id="SM00283">
    <property type="entry name" value="MA"/>
    <property type="match status" value="1"/>
</dbReference>
<evidence type="ECO:0000256" key="1">
    <source>
        <dbReference type="ARBA" id="ARBA00023224"/>
    </source>
</evidence>
<organism evidence="6 7">
    <name type="scientific">Pseudaquabacterium terrae</name>
    <dbReference type="NCBI Taxonomy" id="2732868"/>
    <lineage>
        <taxon>Bacteria</taxon>
        <taxon>Pseudomonadati</taxon>
        <taxon>Pseudomonadota</taxon>
        <taxon>Betaproteobacteria</taxon>
        <taxon>Burkholderiales</taxon>
        <taxon>Sphaerotilaceae</taxon>
        <taxon>Pseudaquabacterium</taxon>
    </lineage>
</organism>
<evidence type="ECO:0000256" key="3">
    <source>
        <dbReference type="PROSITE-ProRule" id="PRU00284"/>
    </source>
</evidence>
<keyword evidence="7" id="KW-1185">Reference proteome</keyword>
<gene>
    <name evidence="6" type="ORF">HLB44_15830</name>
</gene>
<feature type="transmembrane region" description="Helical" evidence="4">
    <location>
        <begin position="211"/>
        <end position="233"/>
    </location>
</feature>
<accession>A0ABX2EIK3</accession>
<feature type="domain" description="Methyl-accepting transducer" evidence="5">
    <location>
        <begin position="295"/>
        <end position="489"/>
    </location>
</feature>
<evidence type="ECO:0000313" key="6">
    <source>
        <dbReference type="EMBL" id="NRF68464.1"/>
    </source>
</evidence>
<evidence type="ECO:0000256" key="4">
    <source>
        <dbReference type="SAM" id="Phobius"/>
    </source>
</evidence>
<keyword evidence="4" id="KW-1133">Transmembrane helix</keyword>
<dbReference type="EMBL" id="JABRWJ010000004">
    <property type="protein sequence ID" value="NRF68464.1"/>
    <property type="molecule type" value="Genomic_DNA"/>
</dbReference>
<dbReference type="PANTHER" id="PTHR32089">
    <property type="entry name" value="METHYL-ACCEPTING CHEMOTAXIS PROTEIN MCPB"/>
    <property type="match status" value="1"/>
</dbReference>
<evidence type="ECO:0000256" key="2">
    <source>
        <dbReference type="ARBA" id="ARBA00029447"/>
    </source>
</evidence>
<dbReference type="Pfam" id="PF00015">
    <property type="entry name" value="MCPsignal"/>
    <property type="match status" value="1"/>
</dbReference>
<dbReference type="Gene3D" id="1.10.287.950">
    <property type="entry name" value="Methyl-accepting chemotaxis protein"/>
    <property type="match status" value="1"/>
</dbReference>
<dbReference type="RefSeq" id="WP_173124131.1">
    <property type="nucleotide sequence ID" value="NZ_JABRWJ010000004.1"/>
</dbReference>
<dbReference type="InterPro" id="IPR004090">
    <property type="entry name" value="Chemotax_Me-accpt_rcpt"/>
</dbReference>
<dbReference type="Proteomes" id="UP000737171">
    <property type="component" value="Unassembled WGS sequence"/>
</dbReference>
<reference evidence="6 7" key="1">
    <citation type="submission" date="2020-05" db="EMBL/GenBank/DDBJ databases">
        <title>Aquincola sp. isolate from soil.</title>
        <authorList>
            <person name="Han J."/>
            <person name="Kim D.-U."/>
        </authorList>
    </citation>
    <scope>NUCLEOTIDE SEQUENCE [LARGE SCALE GENOMIC DNA]</scope>
    <source>
        <strain evidence="6 7">S2</strain>
    </source>
</reference>
<proteinExistence type="inferred from homology"/>
<keyword evidence="1 3" id="KW-0807">Transducer</keyword>
<protein>
    <submittedName>
        <fullName evidence="6">Methyl-accepting chemotaxis protein</fullName>
    </submittedName>
</protein>
<feature type="transmembrane region" description="Helical" evidence="4">
    <location>
        <begin position="39"/>
        <end position="63"/>
    </location>
</feature>
<dbReference type="PROSITE" id="PS50111">
    <property type="entry name" value="CHEMOTAXIS_TRANSDUC_2"/>
    <property type="match status" value="1"/>
</dbReference>
<evidence type="ECO:0000313" key="7">
    <source>
        <dbReference type="Proteomes" id="UP000737171"/>
    </source>
</evidence>
<name>A0ABX2EIK3_9BURK</name>
<dbReference type="PANTHER" id="PTHR32089:SF112">
    <property type="entry name" value="LYSOZYME-LIKE PROTEIN-RELATED"/>
    <property type="match status" value="1"/>
</dbReference>